<evidence type="ECO:0000256" key="2">
    <source>
        <dbReference type="SAM" id="Phobius"/>
    </source>
</evidence>
<dbReference type="Proteomes" id="UP000199413">
    <property type="component" value="Unassembled WGS sequence"/>
</dbReference>
<evidence type="ECO:0000313" key="4">
    <source>
        <dbReference type="Proteomes" id="UP000199413"/>
    </source>
</evidence>
<feature type="compositionally biased region" description="Basic and acidic residues" evidence="1">
    <location>
        <begin position="1"/>
        <end position="15"/>
    </location>
</feature>
<dbReference type="EMBL" id="FMHV01000002">
    <property type="protein sequence ID" value="SCL17488.1"/>
    <property type="molecule type" value="Genomic_DNA"/>
</dbReference>
<reference evidence="4" key="1">
    <citation type="submission" date="2016-06" db="EMBL/GenBank/DDBJ databases">
        <authorList>
            <person name="Varghese N."/>
            <person name="Submissions Spin"/>
        </authorList>
    </citation>
    <scope>NUCLEOTIDE SEQUENCE [LARGE SCALE GENOMIC DNA]</scope>
    <source>
        <strain evidence="4">DSM 45431</strain>
    </source>
</reference>
<keyword evidence="4" id="KW-1185">Reference proteome</keyword>
<dbReference type="OrthoDB" id="9837124at2"/>
<name>A0A1C6RJZ4_9ACTN</name>
<keyword evidence="2" id="KW-0472">Membrane</keyword>
<keyword evidence="2" id="KW-0812">Transmembrane</keyword>
<gene>
    <name evidence="3" type="ORF">GA0070624_1304</name>
</gene>
<dbReference type="RefSeq" id="WP_141714942.1">
    <property type="nucleotide sequence ID" value="NZ_FMHV01000002.1"/>
</dbReference>
<dbReference type="AlphaFoldDB" id="A0A1C6RJZ4"/>
<keyword evidence="2" id="KW-1133">Transmembrane helix</keyword>
<protein>
    <submittedName>
        <fullName evidence="3">Uncharacterized protein</fullName>
    </submittedName>
</protein>
<feature type="region of interest" description="Disordered" evidence="1">
    <location>
        <begin position="1"/>
        <end position="30"/>
    </location>
</feature>
<organism evidence="3 4">
    <name type="scientific">Micromonospora rhizosphaerae</name>
    <dbReference type="NCBI Taxonomy" id="568872"/>
    <lineage>
        <taxon>Bacteria</taxon>
        <taxon>Bacillati</taxon>
        <taxon>Actinomycetota</taxon>
        <taxon>Actinomycetes</taxon>
        <taxon>Micromonosporales</taxon>
        <taxon>Micromonosporaceae</taxon>
        <taxon>Micromonospora</taxon>
    </lineage>
</organism>
<proteinExistence type="predicted"/>
<feature type="transmembrane region" description="Helical" evidence="2">
    <location>
        <begin position="66"/>
        <end position="89"/>
    </location>
</feature>
<sequence length="303" mass="32295">MPERQYPDRESRELESPVAGKPALESPLPGLDTMLRDAADDATRRAIVPPCDLVQGLARRRRTAKVATAGVFGVVLFLAIGVAAVTGAGPDRDEDRPRPAASATALDPSLREYWTEIPILTWTPDAGRTASAVSSTNEFLTAVFSALGPGDHDFSQLNDLRTVFPDAPVGGPAIAIDQSVTRAELEHAAANLRKLDGVQDARVVEVPGLWFTVSATGPAVSGNGMPPVIDLEGIRLNGSASGRHRDAQKRWVNWVRATYVGPAIDRATFDLLRARTAEAVHIDVSQVVVTAESSARNPKPTTS</sequence>
<evidence type="ECO:0000313" key="3">
    <source>
        <dbReference type="EMBL" id="SCL17488.1"/>
    </source>
</evidence>
<evidence type="ECO:0000256" key="1">
    <source>
        <dbReference type="SAM" id="MobiDB-lite"/>
    </source>
</evidence>
<accession>A0A1C6RJZ4</accession>